<evidence type="ECO:0000313" key="2">
    <source>
        <dbReference type="EMBL" id="MBS7813339.1"/>
    </source>
</evidence>
<dbReference type="EMBL" id="JAHCDA010000004">
    <property type="protein sequence ID" value="MBS7813339.1"/>
    <property type="molecule type" value="Genomic_DNA"/>
</dbReference>
<feature type="signal peptide" evidence="1">
    <location>
        <begin position="1"/>
        <end position="21"/>
    </location>
</feature>
<keyword evidence="1" id="KW-0732">Signal</keyword>
<proteinExistence type="predicted"/>
<accession>A0ABS5QIB1</accession>
<name>A0ABS5QIB1_9PROT</name>
<comment type="caution">
    <text evidence="2">The sequence shown here is derived from an EMBL/GenBank/DDBJ whole genome shotgun (WGS) entry which is preliminary data.</text>
</comment>
<dbReference type="Proteomes" id="UP000766336">
    <property type="component" value="Unassembled WGS sequence"/>
</dbReference>
<protein>
    <recommendedName>
        <fullName evidence="4">DUF4439 domain-containing protein</fullName>
    </recommendedName>
</protein>
<evidence type="ECO:0008006" key="4">
    <source>
        <dbReference type="Google" id="ProtNLM"/>
    </source>
</evidence>
<reference evidence="2 3" key="1">
    <citation type="submission" date="2021-05" db="EMBL/GenBank/DDBJ databases">
        <title>Roseococcus sp. XZZS9, whole genome shotgun sequencing project.</title>
        <authorList>
            <person name="Zhao G."/>
            <person name="Shen L."/>
        </authorList>
    </citation>
    <scope>NUCLEOTIDE SEQUENCE [LARGE SCALE GENOMIC DNA]</scope>
    <source>
        <strain evidence="2 3">XZZS9</strain>
    </source>
</reference>
<feature type="chain" id="PRO_5046032305" description="DUF4439 domain-containing protein" evidence="1">
    <location>
        <begin position="22"/>
        <end position="265"/>
    </location>
</feature>
<evidence type="ECO:0000256" key="1">
    <source>
        <dbReference type="SAM" id="SignalP"/>
    </source>
</evidence>
<gene>
    <name evidence="2" type="ORF">KHU32_20525</name>
</gene>
<evidence type="ECO:0000313" key="3">
    <source>
        <dbReference type="Proteomes" id="UP000766336"/>
    </source>
</evidence>
<keyword evidence="3" id="KW-1185">Reference proteome</keyword>
<dbReference type="RefSeq" id="WP_213672026.1">
    <property type="nucleotide sequence ID" value="NZ_JAHCDA010000004.1"/>
</dbReference>
<sequence length="265" mass="27609">MTFVVPPFRSIAFLGAFGVLAGCVAPEPPPPAPLLATPGDPCGAQTVAFSGAGDLFAEPPGTRAPFTRAEIEPQLVHDNIAMERLQIAFDALLHCRAAEAYRLRAGTSPGFDNALRRDIGHAAQLNRMLADRGARLDAAVERVSPGSRAAVSAALTSPVPPQAVTPAPVVLRLRPDHTSPIVARLPANTRATLRAAAGSFSLADAGPQARGYALTTAFTVVPEVQVAGDPLWGLTATNLARRQAFAQDVAIAERSGTEGRFTPAD</sequence>
<organism evidence="2 3">
    <name type="scientific">Roseococcus pinisoli</name>
    <dbReference type="NCBI Taxonomy" id="2835040"/>
    <lineage>
        <taxon>Bacteria</taxon>
        <taxon>Pseudomonadati</taxon>
        <taxon>Pseudomonadota</taxon>
        <taxon>Alphaproteobacteria</taxon>
        <taxon>Acetobacterales</taxon>
        <taxon>Roseomonadaceae</taxon>
        <taxon>Roseococcus</taxon>
    </lineage>
</organism>